<sequence length="985" mass="109369">MRIGFIGNLRRGSLLAVLLMACCVVFAQEDSTATAGDSVKLKATAGITLAAADADSADISVNKVPLKFIQKQPYVSVQQMLKGNVAGVYVQEPSGEPGTEQNIFVHGIGAPLLNKKDLFEQQAAVFINGIPLIRENPFAYEVQKFDINRIGPATNLYSILNADNIKSIEVIKDPASLGFLGPMAANGAIWITTENARPGKSTFSVNAYTGVVPAEKVTPLNANYENQFRTPFYDRYATLNDRLRYPAFLRDSTNANYYGPSDWTDLYYKNTPVYAADFSLSGGVERANFRFFGSAMKNASDVDNTSLSRYAGSFFINVAPVKWLMVSSMINFTRLARERNRNIRDRIAEQGYIPDLTNPLTPNKSVYGSYLGEFGKVVDDNISNSIQGYLALSANIGKVNYDGRLAFDYNENMRDAFWPTTLLEGNNFVSAYFGYNQRILLSNTLGYTFDFSPKQSLTIKGGQSVTSDVNKYEYASGFNGPNDFIKINMVNGDPSASDYLIPKGFQVKYYPARMESALVSFFGNAIWKMGDALSFNAIVRRDGSSFMQPDSRWFTSYSGALEWNITEHLLTPGKTLSALKMNASWGRLGKLLSDDRFSGGAIYRVDMGWSGEPAMGSYVGIPGLTRPYTSGWVGYGMPWAYNDKLMVGLNAGLLDNRIQAGVAVYNRDDKQTLLPIPVASEWGYTGVYKPGLVVNNKGLDLSVNASILEERAGKLGWVFNANLNYNRNEVTALPDGLQELVLGTSKLETGKPVDAFWMFENNGIYASDNEVPLNPNTNKPLSYRGMALKAGDPRWTDQNNDYVIDEKDKVLAGNYMPKLSGGFGSTLTYGAFNLDFQFYYVGGRNVLNQYAANRLDFVNVEANNDINSVKEITFWEKKMDLSGYPQYNPWSSVLPYRADQDLFLDNASFLKLRTVSLGYDFSKAKNPSKFFEKFRQSLVYITGTNLLTVTKFKGDDPELADYNGVYTGFGLRMPRSVIVGFRLNF</sequence>
<feature type="signal peptide" evidence="1">
    <location>
        <begin position="1"/>
        <end position="27"/>
    </location>
</feature>
<accession>A0A1G7B4C7</accession>
<evidence type="ECO:0000313" key="3">
    <source>
        <dbReference type="EMBL" id="SDE21863.1"/>
    </source>
</evidence>
<dbReference type="Pfam" id="PF07715">
    <property type="entry name" value="Plug"/>
    <property type="match status" value="1"/>
</dbReference>
<dbReference type="InterPro" id="IPR012910">
    <property type="entry name" value="Plug_dom"/>
</dbReference>
<dbReference type="EMBL" id="FMZO01000027">
    <property type="protein sequence ID" value="SDE21863.1"/>
    <property type="molecule type" value="Genomic_DNA"/>
</dbReference>
<evidence type="ECO:0000259" key="2">
    <source>
        <dbReference type="Pfam" id="PF07715"/>
    </source>
</evidence>
<dbReference type="InterPro" id="IPR037066">
    <property type="entry name" value="Plug_dom_sf"/>
</dbReference>
<keyword evidence="1" id="KW-0732">Signal</keyword>
<dbReference type="AlphaFoldDB" id="A0A1G7B4C7"/>
<protein>
    <submittedName>
        <fullName evidence="3">TonB-linked outer membrane protein, SusC/RagA family</fullName>
    </submittedName>
</protein>
<reference evidence="4" key="1">
    <citation type="submission" date="2016-10" db="EMBL/GenBank/DDBJ databases">
        <authorList>
            <person name="Varghese N."/>
            <person name="Submissions S."/>
        </authorList>
    </citation>
    <scope>NUCLEOTIDE SEQUENCE [LARGE SCALE GENOMIC DNA]</scope>
    <source>
        <strain evidence="4">DSM 25811 / CCM 8410 / LMG 26954 / E90</strain>
    </source>
</reference>
<feature type="domain" description="TonB-dependent receptor plug" evidence="2">
    <location>
        <begin position="56"/>
        <end position="187"/>
    </location>
</feature>
<dbReference type="RefSeq" id="WP_090393447.1">
    <property type="nucleotide sequence ID" value="NZ_FMZO01000027.1"/>
</dbReference>
<dbReference type="OrthoDB" id="9768177at2"/>
<evidence type="ECO:0000313" key="4">
    <source>
        <dbReference type="Proteomes" id="UP000198757"/>
    </source>
</evidence>
<name>A0A1G7B4C7_NIADE</name>
<keyword evidence="4" id="KW-1185">Reference proteome</keyword>
<gene>
    <name evidence="3" type="ORF">SAMN04487894_12713</name>
</gene>
<dbReference type="Gene3D" id="2.170.130.10">
    <property type="entry name" value="TonB-dependent receptor, plug domain"/>
    <property type="match status" value="1"/>
</dbReference>
<dbReference type="PROSITE" id="PS51257">
    <property type="entry name" value="PROKAR_LIPOPROTEIN"/>
    <property type="match status" value="1"/>
</dbReference>
<dbReference type="STRING" id="1285928.SAMN04487894_12713"/>
<organism evidence="3 4">
    <name type="scientific">Niabella drilacis (strain DSM 25811 / CCM 8410 / CCUG 62505 / LMG 26954 / E90)</name>
    <dbReference type="NCBI Taxonomy" id="1285928"/>
    <lineage>
        <taxon>Bacteria</taxon>
        <taxon>Pseudomonadati</taxon>
        <taxon>Bacteroidota</taxon>
        <taxon>Chitinophagia</taxon>
        <taxon>Chitinophagales</taxon>
        <taxon>Chitinophagaceae</taxon>
        <taxon>Niabella</taxon>
    </lineage>
</organism>
<dbReference type="SUPFAM" id="SSF56935">
    <property type="entry name" value="Porins"/>
    <property type="match status" value="1"/>
</dbReference>
<evidence type="ECO:0000256" key="1">
    <source>
        <dbReference type="SAM" id="SignalP"/>
    </source>
</evidence>
<feature type="chain" id="PRO_5011643479" evidence="1">
    <location>
        <begin position="28"/>
        <end position="985"/>
    </location>
</feature>
<dbReference type="Proteomes" id="UP000198757">
    <property type="component" value="Unassembled WGS sequence"/>
</dbReference>
<proteinExistence type="predicted"/>